<dbReference type="Ensembl" id="ENSSFOT00015005650.2">
    <property type="protein sequence ID" value="ENSSFOP00015005560.2"/>
    <property type="gene ID" value="ENSSFOG00015003636.2"/>
</dbReference>
<evidence type="ECO:0000256" key="6">
    <source>
        <dbReference type="ARBA" id="ARBA00022490"/>
    </source>
</evidence>
<keyword evidence="6" id="KW-0963">Cytoplasm</keyword>
<accession>A0A8C9R2N1</accession>
<name>A0A8C9R2N1_SCLFO</name>
<keyword evidence="15" id="KW-0966">Cell projection</keyword>
<dbReference type="GO" id="GO:0060271">
    <property type="term" value="P:cilium assembly"/>
    <property type="evidence" value="ECO:0007669"/>
    <property type="project" value="TreeGrafter"/>
</dbReference>
<comment type="similarity">
    <text evidence="4">Belongs to the DZIP C2H2-type zinc-finger protein family.</text>
</comment>
<comment type="subcellular location">
    <subcellularLocation>
        <location evidence="2">Cytoplasm</location>
        <location evidence="2">Cytoskeleton</location>
        <location evidence="2">Cilium basal body</location>
    </subcellularLocation>
    <subcellularLocation>
        <location evidence="1">Cytoplasm</location>
        <location evidence="1">Cytoskeleton</location>
        <location evidence="1">Microtubule organizing center</location>
        <location evidence="1">Centrosome</location>
        <location evidence="1">Centriole</location>
    </subcellularLocation>
    <subcellularLocation>
        <location evidence="3">Nucleus</location>
    </subcellularLocation>
</comment>
<keyword evidence="5" id="KW-0217">Developmental protein</keyword>
<evidence type="ECO:0000256" key="19">
    <source>
        <dbReference type="SAM" id="Coils"/>
    </source>
</evidence>
<evidence type="ECO:0000256" key="15">
    <source>
        <dbReference type="ARBA" id="ARBA00023273"/>
    </source>
</evidence>
<protein>
    <recommendedName>
        <fullName evidence="16">Cilium assembly protein DZIP1</fullName>
    </recommendedName>
    <alternativeName>
        <fullName evidence="17">DAZ-interacting zinc finger protein 1</fullName>
    </alternativeName>
</protein>
<feature type="coiled-coil region" evidence="19">
    <location>
        <begin position="149"/>
        <end position="190"/>
    </location>
</feature>
<evidence type="ECO:0000259" key="21">
    <source>
        <dbReference type="PROSITE" id="PS50157"/>
    </source>
</evidence>
<dbReference type="GeneTree" id="ENSGT00940000156862"/>
<keyword evidence="8 18" id="KW-0863">Zinc-finger</keyword>
<evidence type="ECO:0000256" key="11">
    <source>
        <dbReference type="ARBA" id="ARBA00023054"/>
    </source>
</evidence>
<reference evidence="22 23" key="1">
    <citation type="submission" date="2019-04" db="EMBL/GenBank/DDBJ databases">
        <authorList>
            <consortium name="Wellcome Sanger Institute Data Sharing"/>
        </authorList>
    </citation>
    <scope>NUCLEOTIDE SEQUENCE [LARGE SCALE GENOMIC DNA]</scope>
</reference>
<dbReference type="OrthoDB" id="515971at2759"/>
<evidence type="ECO:0000256" key="5">
    <source>
        <dbReference type="ARBA" id="ARBA00022473"/>
    </source>
</evidence>
<dbReference type="Pfam" id="PF13815">
    <property type="entry name" value="Dzip-like_N"/>
    <property type="match status" value="1"/>
</dbReference>
<evidence type="ECO:0000256" key="7">
    <source>
        <dbReference type="ARBA" id="ARBA00022723"/>
    </source>
</evidence>
<feature type="domain" description="C2H2-type" evidence="21">
    <location>
        <begin position="206"/>
        <end position="234"/>
    </location>
</feature>
<evidence type="ECO:0000256" key="16">
    <source>
        <dbReference type="ARBA" id="ARBA00072553"/>
    </source>
</evidence>
<evidence type="ECO:0000256" key="1">
    <source>
        <dbReference type="ARBA" id="ARBA00004114"/>
    </source>
</evidence>
<reference evidence="22" key="3">
    <citation type="submission" date="2025-09" db="UniProtKB">
        <authorList>
            <consortium name="Ensembl"/>
        </authorList>
    </citation>
    <scope>IDENTIFICATION</scope>
</reference>
<evidence type="ECO:0000313" key="22">
    <source>
        <dbReference type="Ensembl" id="ENSSFOP00015005560.2"/>
    </source>
</evidence>
<dbReference type="AlphaFoldDB" id="A0A8C9R2N1"/>
<reference evidence="22" key="2">
    <citation type="submission" date="2025-08" db="UniProtKB">
        <authorList>
            <consortium name="Ensembl"/>
        </authorList>
    </citation>
    <scope>IDENTIFICATION</scope>
</reference>
<feature type="coiled-coil region" evidence="19">
    <location>
        <begin position="236"/>
        <end position="270"/>
    </location>
</feature>
<keyword evidence="11 19" id="KW-0175">Coiled coil</keyword>
<dbReference type="GO" id="GO:0008270">
    <property type="term" value="F:zinc ion binding"/>
    <property type="evidence" value="ECO:0007669"/>
    <property type="project" value="UniProtKB-KW"/>
</dbReference>
<keyword evidence="7" id="KW-0479">Metal-binding</keyword>
<evidence type="ECO:0000256" key="8">
    <source>
        <dbReference type="ARBA" id="ARBA00022771"/>
    </source>
</evidence>
<keyword evidence="10" id="KW-0862">Zinc</keyword>
<feature type="region of interest" description="Disordered" evidence="20">
    <location>
        <begin position="33"/>
        <end position="56"/>
    </location>
</feature>
<dbReference type="GO" id="GO:0007507">
    <property type="term" value="P:heart development"/>
    <property type="evidence" value="ECO:0007669"/>
    <property type="project" value="UniProtKB-ARBA"/>
</dbReference>
<evidence type="ECO:0000256" key="18">
    <source>
        <dbReference type="PROSITE-ProRule" id="PRU00042"/>
    </source>
</evidence>
<evidence type="ECO:0000256" key="14">
    <source>
        <dbReference type="ARBA" id="ARBA00023242"/>
    </source>
</evidence>
<sequence>MDVSVCVCNLQPFYNNVYYPLLSESQGTHSWARTPSVLNSPQSQSSSSRPCKASEMMGAPSIPVFKFRPRRESVDWRRISAIDVERVANELDVNTLQEHIMGITFCSVEHERCPHCQNPVDPVLLKLFRLAQLTVEYLLHSQDYLTLSLQGAEEKVQASAQEREQLQRQLQKQTDEIKGMKEELKQRKKIIASQQSMINNDFIFFFQCQHCDKAFLNSSFLQSHMQRRHPEEYDMKIQKNIQSIKLEEEISKLKEQLMLTRSQLETQQQAYVGRVIQVNIHSSYAS</sequence>
<dbReference type="GO" id="GO:0005814">
    <property type="term" value="C:centriole"/>
    <property type="evidence" value="ECO:0007669"/>
    <property type="project" value="UniProtKB-SubCell"/>
</dbReference>
<keyword evidence="14" id="KW-0539">Nucleus</keyword>
<evidence type="ECO:0000256" key="3">
    <source>
        <dbReference type="ARBA" id="ARBA00004123"/>
    </source>
</evidence>
<evidence type="ECO:0000256" key="13">
    <source>
        <dbReference type="ARBA" id="ARBA00023212"/>
    </source>
</evidence>
<evidence type="ECO:0000256" key="20">
    <source>
        <dbReference type="SAM" id="MobiDB-lite"/>
    </source>
</evidence>
<keyword evidence="9" id="KW-0970">Cilium biogenesis/degradation</keyword>
<organism evidence="22 23">
    <name type="scientific">Scleropages formosus</name>
    <name type="common">Asian bonytongue</name>
    <name type="synonym">Osteoglossum formosum</name>
    <dbReference type="NCBI Taxonomy" id="113540"/>
    <lineage>
        <taxon>Eukaryota</taxon>
        <taxon>Metazoa</taxon>
        <taxon>Chordata</taxon>
        <taxon>Craniata</taxon>
        <taxon>Vertebrata</taxon>
        <taxon>Euteleostomi</taxon>
        <taxon>Actinopterygii</taxon>
        <taxon>Neopterygii</taxon>
        <taxon>Teleostei</taxon>
        <taxon>Osteoglossocephala</taxon>
        <taxon>Osteoglossomorpha</taxon>
        <taxon>Osteoglossiformes</taxon>
        <taxon>Osteoglossidae</taxon>
        <taxon>Scleropages</taxon>
    </lineage>
</organism>
<dbReference type="SUPFAM" id="SSF57667">
    <property type="entry name" value="beta-beta-alpha zinc fingers"/>
    <property type="match status" value="1"/>
</dbReference>
<dbReference type="PROSITE" id="PS50157">
    <property type="entry name" value="ZINC_FINGER_C2H2_2"/>
    <property type="match status" value="1"/>
</dbReference>
<dbReference type="FunFam" id="3.30.160.60:FF:001591">
    <property type="entry name" value="DAZ interacting zinc finger protein 1"/>
    <property type="match status" value="1"/>
</dbReference>
<evidence type="ECO:0000256" key="4">
    <source>
        <dbReference type="ARBA" id="ARBA00009131"/>
    </source>
</evidence>
<dbReference type="InterPro" id="IPR013087">
    <property type="entry name" value="Znf_C2H2_type"/>
</dbReference>
<dbReference type="GO" id="GO:0005634">
    <property type="term" value="C:nucleus"/>
    <property type="evidence" value="ECO:0007669"/>
    <property type="project" value="UniProtKB-SubCell"/>
</dbReference>
<dbReference type="Proteomes" id="UP000694397">
    <property type="component" value="Chromosome 24"/>
</dbReference>
<dbReference type="GO" id="GO:0005737">
    <property type="term" value="C:cytoplasm"/>
    <property type="evidence" value="ECO:0007669"/>
    <property type="project" value="UniProtKB-ARBA"/>
</dbReference>
<proteinExistence type="inferred from homology"/>
<evidence type="ECO:0000256" key="17">
    <source>
        <dbReference type="ARBA" id="ARBA00079993"/>
    </source>
</evidence>
<dbReference type="PROSITE" id="PS00028">
    <property type="entry name" value="ZINC_FINGER_C2H2_1"/>
    <property type="match status" value="1"/>
</dbReference>
<dbReference type="InterPro" id="IPR032714">
    <property type="entry name" value="DZIP1_N"/>
</dbReference>
<keyword evidence="23" id="KW-1185">Reference proteome</keyword>
<evidence type="ECO:0000256" key="2">
    <source>
        <dbReference type="ARBA" id="ARBA00004120"/>
    </source>
</evidence>
<dbReference type="Gene3D" id="3.30.160.60">
    <property type="entry name" value="Classic Zinc Finger"/>
    <property type="match status" value="1"/>
</dbReference>
<keyword evidence="13" id="KW-0206">Cytoskeleton</keyword>
<evidence type="ECO:0000313" key="23">
    <source>
        <dbReference type="Proteomes" id="UP000694397"/>
    </source>
</evidence>
<dbReference type="InterPro" id="IPR051241">
    <property type="entry name" value="DZIP_RILPL"/>
</dbReference>
<keyword evidence="12" id="KW-0969">Cilium</keyword>
<dbReference type="GO" id="GO:0036064">
    <property type="term" value="C:ciliary basal body"/>
    <property type="evidence" value="ECO:0007669"/>
    <property type="project" value="TreeGrafter"/>
</dbReference>
<dbReference type="InterPro" id="IPR036236">
    <property type="entry name" value="Znf_C2H2_sf"/>
</dbReference>
<evidence type="ECO:0000256" key="12">
    <source>
        <dbReference type="ARBA" id="ARBA00023069"/>
    </source>
</evidence>
<dbReference type="PANTHER" id="PTHR21502:SF5">
    <property type="entry name" value="CILIUM ASSEMBLY PROTEIN DZIP1"/>
    <property type="match status" value="1"/>
</dbReference>
<evidence type="ECO:0000256" key="9">
    <source>
        <dbReference type="ARBA" id="ARBA00022794"/>
    </source>
</evidence>
<dbReference type="SMART" id="SM00355">
    <property type="entry name" value="ZnF_C2H2"/>
    <property type="match status" value="1"/>
</dbReference>
<dbReference type="PANTHER" id="PTHR21502">
    <property type="entry name" value="ZINC FINGER PROTEIN DZIP1"/>
    <property type="match status" value="1"/>
</dbReference>
<evidence type="ECO:0000256" key="10">
    <source>
        <dbReference type="ARBA" id="ARBA00022833"/>
    </source>
</evidence>